<keyword evidence="2" id="KW-0812">Transmembrane</keyword>
<gene>
    <name evidence="4" type="ORF">GARC_4887</name>
</gene>
<dbReference type="STRING" id="493475.GARC_4887"/>
<dbReference type="InterPro" id="IPR052529">
    <property type="entry name" value="Bact_Transport_Assoc"/>
</dbReference>
<feature type="transmembrane region" description="Helical" evidence="2">
    <location>
        <begin position="180"/>
        <end position="200"/>
    </location>
</feature>
<evidence type="ECO:0000259" key="3">
    <source>
        <dbReference type="Pfam" id="PF04235"/>
    </source>
</evidence>
<organism evidence="4 5">
    <name type="scientific">Paraglaciecola arctica BSs20135</name>
    <dbReference type="NCBI Taxonomy" id="493475"/>
    <lineage>
        <taxon>Bacteria</taxon>
        <taxon>Pseudomonadati</taxon>
        <taxon>Pseudomonadota</taxon>
        <taxon>Gammaproteobacteria</taxon>
        <taxon>Alteromonadales</taxon>
        <taxon>Alteromonadaceae</taxon>
        <taxon>Paraglaciecola</taxon>
    </lineage>
</organism>
<feature type="domain" description="DUF418" evidence="3">
    <location>
        <begin position="347"/>
        <end position="508"/>
    </location>
</feature>
<keyword evidence="2" id="KW-0472">Membrane</keyword>
<dbReference type="InterPro" id="IPR007349">
    <property type="entry name" value="DUF418"/>
</dbReference>
<dbReference type="Pfam" id="PF04235">
    <property type="entry name" value="DUF418"/>
    <property type="match status" value="1"/>
</dbReference>
<reference evidence="4 5" key="1">
    <citation type="journal article" date="2017" name="Antonie Van Leeuwenhoek">
        <title>Rhizobium rhizosphaerae sp. nov., a novel species isolated from rice rhizosphere.</title>
        <authorList>
            <person name="Zhao J.J."/>
            <person name="Zhang J."/>
            <person name="Zhang R.J."/>
            <person name="Zhang C.W."/>
            <person name="Yin H.Q."/>
            <person name="Zhang X.X."/>
        </authorList>
    </citation>
    <scope>NUCLEOTIDE SEQUENCE [LARGE SCALE GENOMIC DNA]</scope>
    <source>
        <strain evidence="4 5">BSs20135</strain>
    </source>
</reference>
<feature type="transmembrane region" description="Helical" evidence="2">
    <location>
        <begin position="399"/>
        <end position="420"/>
    </location>
</feature>
<dbReference type="Proteomes" id="UP000006327">
    <property type="component" value="Unassembled WGS sequence"/>
</dbReference>
<sequence length="521" mass="58575">MSDKDFSEHQNAVANAALTTTPAPLTPVASDQRINALDILRGFALIGILMMNIEWFGRPIADIGGFNTELTGLDHAVGWLVRCFVEGKFYKLFSLLFGMGFAVMLTQAMRKDRPFGAWFSRRMLVLFVFGLLHMVFIWQGDILHDYAFAGLLMLGLIYLLRKKRFEKFNNPSSILKLALWWLSIPMLLASLVGVGFGAFYDRASLSEQWQESQEMSVLVSQLETEAAQTKELSDTESGEPSADTSEVLPDDEANTELLQAESDKVEEAVESEDIELTPLEQAQEIFEYEQEHAKDLAEEIVALRDGSYWQATVFRTNASLQWLMFTPLFALTMLLPIFLLGYWLVVSGAIKDHAKHPKLFGYMARIGLGVGLIVTVGSLVILAHPGVEDIMPIQGAANVLFNGGQFFMAAGYLGLLIRLLDRPKWYKMLAKLAPMGRMALTNYIMHSLILSSLFFGYGGGLYGEISRAPQMLIVLAIVMIQIPLSSWWLKHYQFGPLEWLWRSLTYKKWQAFRVVPKPISG</sequence>
<dbReference type="EMBL" id="BAEO01000065">
    <property type="protein sequence ID" value="GAC21824.1"/>
    <property type="molecule type" value="Genomic_DNA"/>
</dbReference>
<keyword evidence="5" id="KW-1185">Reference proteome</keyword>
<feature type="transmembrane region" description="Helical" evidence="2">
    <location>
        <begin position="118"/>
        <end position="137"/>
    </location>
</feature>
<dbReference type="eggNOG" id="COG2311">
    <property type="taxonomic scope" value="Bacteria"/>
</dbReference>
<feature type="transmembrane region" description="Helical" evidence="2">
    <location>
        <begin position="471"/>
        <end position="489"/>
    </location>
</feature>
<feature type="transmembrane region" description="Helical" evidence="2">
    <location>
        <begin position="39"/>
        <end position="57"/>
    </location>
</feature>
<feature type="region of interest" description="Disordered" evidence="1">
    <location>
        <begin position="228"/>
        <end position="250"/>
    </location>
</feature>
<protein>
    <recommendedName>
        <fullName evidence="3">DUF418 domain-containing protein</fullName>
    </recommendedName>
</protein>
<dbReference type="PANTHER" id="PTHR30590:SF2">
    <property type="entry name" value="INNER MEMBRANE PROTEIN"/>
    <property type="match status" value="1"/>
</dbReference>
<evidence type="ECO:0000256" key="2">
    <source>
        <dbReference type="SAM" id="Phobius"/>
    </source>
</evidence>
<feature type="transmembrane region" description="Helical" evidence="2">
    <location>
        <begin position="322"/>
        <end position="345"/>
    </location>
</feature>
<dbReference type="AlphaFoldDB" id="K6XMH2"/>
<feature type="transmembrane region" description="Helical" evidence="2">
    <location>
        <begin position="89"/>
        <end position="106"/>
    </location>
</feature>
<feature type="transmembrane region" description="Helical" evidence="2">
    <location>
        <begin position="366"/>
        <end position="387"/>
    </location>
</feature>
<evidence type="ECO:0000313" key="5">
    <source>
        <dbReference type="Proteomes" id="UP000006327"/>
    </source>
</evidence>
<evidence type="ECO:0000256" key="1">
    <source>
        <dbReference type="SAM" id="MobiDB-lite"/>
    </source>
</evidence>
<comment type="caution">
    <text evidence="4">The sequence shown here is derived from an EMBL/GenBank/DDBJ whole genome shotgun (WGS) entry which is preliminary data.</text>
</comment>
<dbReference type="PANTHER" id="PTHR30590">
    <property type="entry name" value="INNER MEMBRANE PROTEIN"/>
    <property type="match status" value="1"/>
</dbReference>
<proteinExistence type="predicted"/>
<feature type="transmembrane region" description="Helical" evidence="2">
    <location>
        <begin position="440"/>
        <end position="459"/>
    </location>
</feature>
<name>K6XMH2_9ALTE</name>
<evidence type="ECO:0000313" key="4">
    <source>
        <dbReference type="EMBL" id="GAC21824.1"/>
    </source>
</evidence>
<accession>K6XMH2</accession>
<feature type="transmembrane region" description="Helical" evidence="2">
    <location>
        <begin position="143"/>
        <end position="160"/>
    </location>
</feature>
<keyword evidence="2" id="KW-1133">Transmembrane helix</keyword>